<dbReference type="PANTHER" id="PTHR35294:SF1">
    <property type="entry name" value="OS05G0409000 PROTEIN"/>
    <property type="match status" value="1"/>
</dbReference>
<evidence type="ECO:0000259" key="2">
    <source>
        <dbReference type="PROSITE" id="PS50030"/>
    </source>
</evidence>
<dbReference type="Proteomes" id="UP000233837">
    <property type="component" value="Unassembled WGS sequence"/>
</dbReference>
<feature type="compositionally biased region" description="Basic and acidic residues" evidence="1">
    <location>
        <begin position="119"/>
        <end position="128"/>
    </location>
</feature>
<feature type="domain" description="UBA" evidence="2">
    <location>
        <begin position="198"/>
        <end position="250"/>
    </location>
</feature>
<name>A0A2I0X5N6_9ASPA</name>
<evidence type="ECO:0000256" key="1">
    <source>
        <dbReference type="SAM" id="MobiDB-lite"/>
    </source>
</evidence>
<dbReference type="InterPro" id="IPR015940">
    <property type="entry name" value="UBA"/>
</dbReference>
<evidence type="ECO:0000313" key="4">
    <source>
        <dbReference type="Proteomes" id="UP000233837"/>
    </source>
</evidence>
<reference evidence="3 4" key="1">
    <citation type="journal article" date="2016" name="Sci. Rep.">
        <title>The Dendrobium catenatum Lindl. genome sequence provides insights into polysaccharide synthase, floral development and adaptive evolution.</title>
        <authorList>
            <person name="Zhang G.Q."/>
            <person name="Xu Q."/>
            <person name="Bian C."/>
            <person name="Tsai W.C."/>
            <person name="Yeh C.M."/>
            <person name="Liu K.W."/>
            <person name="Yoshida K."/>
            <person name="Zhang L.S."/>
            <person name="Chang S.B."/>
            <person name="Chen F."/>
            <person name="Shi Y."/>
            <person name="Su Y.Y."/>
            <person name="Zhang Y.Q."/>
            <person name="Chen L.J."/>
            <person name="Yin Y."/>
            <person name="Lin M."/>
            <person name="Huang H."/>
            <person name="Deng H."/>
            <person name="Wang Z.W."/>
            <person name="Zhu S.L."/>
            <person name="Zhao X."/>
            <person name="Deng C."/>
            <person name="Niu S.C."/>
            <person name="Huang J."/>
            <person name="Wang M."/>
            <person name="Liu G.H."/>
            <person name="Yang H.J."/>
            <person name="Xiao X.J."/>
            <person name="Hsiao Y.Y."/>
            <person name="Wu W.L."/>
            <person name="Chen Y.Y."/>
            <person name="Mitsuda N."/>
            <person name="Ohme-Takagi M."/>
            <person name="Luo Y.B."/>
            <person name="Van de Peer Y."/>
            <person name="Liu Z.J."/>
        </authorList>
    </citation>
    <scope>NUCLEOTIDE SEQUENCE [LARGE SCALE GENOMIC DNA]</scope>
    <source>
        <tissue evidence="3">The whole plant</tissue>
    </source>
</reference>
<feature type="compositionally biased region" description="Basic residues" evidence="1">
    <location>
        <begin position="184"/>
        <end position="193"/>
    </location>
</feature>
<organism evidence="3 4">
    <name type="scientific">Dendrobium catenatum</name>
    <dbReference type="NCBI Taxonomy" id="906689"/>
    <lineage>
        <taxon>Eukaryota</taxon>
        <taxon>Viridiplantae</taxon>
        <taxon>Streptophyta</taxon>
        <taxon>Embryophyta</taxon>
        <taxon>Tracheophyta</taxon>
        <taxon>Spermatophyta</taxon>
        <taxon>Magnoliopsida</taxon>
        <taxon>Liliopsida</taxon>
        <taxon>Asparagales</taxon>
        <taxon>Orchidaceae</taxon>
        <taxon>Epidendroideae</taxon>
        <taxon>Malaxideae</taxon>
        <taxon>Dendrobiinae</taxon>
        <taxon>Dendrobium</taxon>
    </lineage>
</organism>
<dbReference type="PROSITE" id="PS50030">
    <property type="entry name" value="UBA"/>
    <property type="match status" value="1"/>
</dbReference>
<protein>
    <recommendedName>
        <fullName evidence="2">UBA domain-containing protein</fullName>
    </recommendedName>
</protein>
<evidence type="ECO:0000313" key="3">
    <source>
        <dbReference type="EMBL" id="PKU83238.1"/>
    </source>
</evidence>
<feature type="region of interest" description="Disordered" evidence="1">
    <location>
        <begin position="52"/>
        <end position="87"/>
    </location>
</feature>
<sequence length="665" mass="72759">MGSCMPRTNLSCPPKSRPRRFLVKHIVTSRHYMKGKGNATLSIIVIRVHMSSASKSKSKDKSTPRAGKEQSKVSIKPSPMPAYGGNGSSTSVYNPVLGTFHTLEISPPLFPPQSNSRFRTIDDPEDHSGNSPGTTAEYDSLSNNDSCSGESEDQKEKPTSTAPRIDAIPGCDNNDKRDKIRQKNERKHQRQKERRAQELHERCNAFLTSRKLETLSRQLVVMGFPSDRAFMSLIINEGRMEDSVSWLLHEGLEDNRQHVLANLEDKSHIKLDITDELSRVAELEVKLKCTKQDVERAVVACEGDLLRAEDSLRSQKQAATAVPTPKSDEFVDSTGLNSKISGPNHNNPVSIRAAPIQQQRRDEKDLNYSKTMLPGTLPDEYANRSLQQAFKKMQLKPTDWSRVPPTAFDKRWLAMGSTPSVSYPSLASPVQISGPPLKSESQFVATMGHEVQTGLQEGIVMRRPKQQNLSVSPPPASGWYPSGSPGHNLASMGSTGSSLHQFYPQNNFHPMRSGPADLPAATGWSNQAWNASRTTSSSLASPSSLGLFTSLGSSGSSASSSQNDWNASGLAAHRDYSSIDWSLDLSSLRPSLQSDSWSTMLMGGNATERPQVNVGGGVYLPGLQEGGGLLADPSVPSNSQEWSNPFEGSDLFRVTRQYVTSPTLQ</sequence>
<feature type="compositionally biased region" description="Polar residues" evidence="1">
    <location>
        <begin position="140"/>
        <end position="149"/>
    </location>
</feature>
<dbReference type="SUPFAM" id="SSF46934">
    <property type="entry name" value="UBA-like"/>
    <property type="match status" value="1"/>
</dbReference>
<reference evidence="3 4" key="2">
    <citation type="journal article" date="2017" name="Nature">
        <title>The Apostasia genome and the evolution of orchids.</title>
        <authorList>
            <person name="Zhang G.Q."/>
            <person name="Liu K.W."/>
            <person name="Li Z."/>
            <person name="Lohaus R."/>
            <person name="Hsiao Y.Y."/>
            <person name="Niu S.C."/>
            <person name="Wang J.Y."/>
            <person name="Lin Y.C."/>
            <person name="Xu Q."/>
            <person name="Chen L.J."/>
            <person name="Yoshida K."/>
            <person name="Fujiwara S."/>
            <person name="Wang Z.W."/>
            <person name="Zhang Y.Q."/>
            <person name="Mitsuda N."/>
            <person name="Wang M."/>
            <person name="Liu G.H."/>
            <person name="Pecoraro L."/>
            <person name="Huang H.X."/>
            <person name="Xiao X.J."/>
            <person name="Lin M."/>
            <person name="Wu X.Y."/>
            <person name="Wu W.L."/>
            <person name="Chen Y.Y."/>
            <person name="Chang S.B."/>
            <person name="Sakamoto S."/>
            <person name="Ohme-Takagi M."/>
            <person name="Yagi M."/>
            <person name="Zeng S.J."/>
            <person name="Shen C.Y."/>
            <person name="Yeh C.M."/>
            <person name="Luo Y.B."/>
            <person name="Tsai W.C."/>
            <person name="Van de Peer Y."/>
            <person name="Liu Z.J."/>
        </authorList>
    </citation>
    <scope>NUCLEOTIDE SEQUENCE [LARGE SCALE GENOMIC DNA]</scope>
    <source>
        <tissue evidence="3">The whole plant</tissue>
    </source>
</reference>
<keyword evidence="4" id="KW-1185">Reference proteome</keyword>
<feature type="compositionally biased region" description="Basic and acidic residues" evidence="1">
    <location>
        <begin position="173"/>
        <end position="183"/>
    </location>
</feature>
<dbReference type="EMBL" id="KZ502134">
    <property type="protein sequence ID" value="PKU83238.1"/>
    <property type="molecule type" value="Genomic_DNA"/>
</dbReference>
<feature type="region of interest" description="Disordered" evidence="1">
    <location>
        <begin position="465"/>
        <end position="496"/>
    </location>
</feature>
<dbReference type="AlphaFoldDB" id="A0A2I0X5N6"/>
<feature type="region of interest" description="Disordered" evidence="1">
    <location>
        <begin position="104"/>
        <end position="198"/>
    </location>
</feature>
<feature type="compositionally biased region" description="Polar residues" evidence="1">
    <location>
        <begin position="334"/>
        <end position="349"/>
    </location>
</feature>
<accession>A0A2I0X5N6</accession>
<dbReference type="InterPro" id="IPR009060">
    <property type="entry name" value="UBA-like_sf"/>
</dbReference>
<feature type="region of interest" description="Disordered" evidence="1">
    <location>
        <begin position="312"/>
        <end position="363"/>
    </location>
</feature>
<dbReference type="STRING" id="906689.A0A2I0X5N6"/>
<gene>
    <name evidence="3" type="ORF">MA16_Dca006639</name>
</gene>
<proteinExistence type="predicted"/>
<dbReference type="PANTHER" id="PTHR35294">
    <property type="entry name" value="UBIQUITIN-ASSOCIATED/TRANSLATION ELONGATION FACTOR EF1B PROTEIN"/>
    <property type="match status" value="1"/>
</dbReference>
<feature type="compositionally biased region" description="Basic and acidic residues" evidence="1">
    <location>
        <begin position="57"/>
        <end position="71"/>
    </location>
</feature>